<accession>A0ABT3IK90</accession>
<evidence type="ECO:0000259" key="4">
    <source>
        <dbReference type="PROSITE" id="PS50075"/>
    </source>
</evidence>
<dbReference type="PROSITE" id="PS00455">
    <property type="entry name" value="AMP_BINDING"/>
    <property type="match status" value="2"/>
</dbReference>
<dbReference type="InterPro" id="IPR045851">
    <property type="entry name" value="AMP-bd_C_sf"/>
</dbReference>
<dbReference type="InterPro" id="IPR023213">
    <property type="entry name" value="CAT-like_dom_sf"/>
</dbReference>
<dbReference type="PANTHER" id="PTHR45527">
    <property type="entry name" value="NONRIBOSOMAL PEPTIDE SYNTHETASE"/>
    <property type="match status" value="1"/>
</dbReference>
<evidence type="ECO:0000313" key="6">
    <source>
        <dbReference type="Proteomes" id="UP001207742"/>
    </source>
</evidence>
<dbReference type="Gene3D" id="1.10.1200.10">
    <property type="entry name" value="ACP-like"/>
    <property type="match status" value="2"/>
</dbReference>
<dbReference type="Gene3D" id="1.10.10.1830">
    <property type="entry name" value="Non-ribosomal peptide synthase, adenylation domain"/>
    <property type="match status" value="1"/>
</dbReference>
<evidence type="ECO:0000256" key="2">
    <source>
        <dbReference type="ARBA" id="ARBA00022450"/>
    </source>
</evidence>
<keyword evidence="6" id="KW-1185">Reference proteome</keyword>
<dbReference type="Pfam" id="PF00550">
    <property type="entry name" value="PP-binding"/>
    <property type="match status" value="2"/>
</dbReference>
<dbReference type="InterPro" id="IPR009081">
    <property type="entry name" value="PP-bd_ACP"/>
</dbReference>
<proteinExistence type="predicted"/>
<dbReference type="InterPro" id="IPR036736">
    <property type="entry name" value="ACP-like_sf"/>
</dbReference>
<dbReference type="Gene3D" id="3.40.50.12780">
    <property type="entry name" value="N-terminal domain of ligase-like"/>
    <property type="match status" value="2"/>
</dbReference>
<feature type="domain" description="Carrier" evidence="4">
    <location>
        <begin position="1033"/>
        <end position="1108"/>
    </location>
</feature>
<dbReference type="NCBIfam" id="NF003417">
    <property type="entry name" value="PRK04813.1"/>
    <property type="match status" value="2"/>
</dbReference>
<dbReference type="InterPro" id="IPR041464">
    <property type="entry name" value="TubC_N"/>
</dbReference>
<dbReference type="InterPro" id="IPR020806">
    <property type="entry name" value="PKS_PP-bd"/>
</dbReference>
<dbReference type="Gene3D" id="3.30.559.30">
    <property type="entry name" value="Nonribosomal peptide synthetase, condensation domain"/>
    <property type="match status" value="2"/>
</dbReference>
<feature type="domain" description="Carrier" evidence="4">
    <location>
        <begin position="2092"/>
        <end position="2167"/>
    </location>
</feature>
<dbReference type="RefSeq" id="WP_264729961.1">
    <property type="nucleotide sequence ID" value="NZ_JAPDNR010000001.1"/>
</dbReference>
<dbReference type="InterPro" id="IPR010071">
    <property type="entry name" value="AA_adenyl_dom"/>
</dbReference>
<comment type="cofactor">
    <cofactor evidence="1">
        <name>pantetheine 4'-phosphate</name>
        <dbReference type="ChEBI" id="CHEBI:47942"/>
    </cofactor>
</comment>
<dbReference type="Gene3D" id="3.30.300.30">
    <property type="match status" value="2"/>
</dbReference>
<reference evidence="5 6" key="1">
    <citation type="submission" date="2022-10" db="EMBL/GenBank/DDBJ databases">
        <title>Chitinophaga nivalis PC15 sp. nov., isolated from Pyeongchang county, South Korea.</title>
        <authorList>
            <person name="Trinh H.N."/>
        </authorList>
    </citation>
    <scope>NUCLEOTIDE SEQUENCE [LARGE SCALE GENOMIC DNA]</scope>
    <source>
        <strain evidence="5 6">PC14</strain>
    </source>
</reference>
<protein>
    <submittedName>
        <fullName evidence="5">Amino acid adenylation domain-containing protein</fullName>
    </submittedName>
</protein>
<dbReference type="Pfam" id="PF18563">
    <property type="entry name" value="TubC_N"/>
    <property type="match status" value="1"/>
</dbReference>
<sequence>MKVLELLKQLRTIGIVPQADGDNLKLSGNTNAFTPALRQEIQAHKQELIAFLTESRNAAAMEVITPAGERTHYPLSNAQRRLWVLSQFEGGNQAYNITTEFHLKGTVVREKFEAAFRLAVQRHESLRTVFREVEGEPVQLILEDMPFAVSYSDIRHVADLKRKLTEEVAAAGNWLYDLENGPLLKVKLLQIATDEYAMIFSIHHIISDGWSIGVLVQEVMQHYKALCLGNKTDHRPLPVQYKDYVIWMETKLSGDSTSKAREYWRSRKLGEVAPITLPTDFKRPDTNYFEGASLKLYFENGLYASLEKFALDNKTTLFNVFRALLGVLLHKLSGQEQVIIGVPVAGRPSSQLHEQIGLYVNTLPLLSVFDGSLTFREYLNQISADSVHSLEFQHYPLDRIIEESAVSRNVSHNPLFDVMMVLQNTSIGDGTISYQHQHGFSLTPLDDYLYGGDRRHRPDVAAKFDLTFNFSSEPDLRYYLEIEYSTRLFKEESIRLLYDIFLYIIRQVMTAPAITLAAIQLADEAARKQILHTFNTLVGTVEETTILQLFAAKLHSDEPVLLTVDKTYSYAELDTYATAVAHKIYNRLAGGRCTVALLLDRTEKMLFAVVGCMKSGCTYVPVDVNYPDERIAYLLDDAGAGILLVDEIGKQRIPPTYTGNIIELDLLTAEDAPLLHLPAVSPDDTAYLIYTSGSTGKPKGVEITHRNAIAFLKWAADEFRNTPYEILYAATSYCFDLSVFEFFLPLIQGKKIRLLTSALQIPEWLPADDKVLLNTVPSVIRSLLEQKIDWTKVVAVNMAGEAAPLIFKEQLDYHRIAIRNLYGPSEDTTYSTVYRFRDDRYDTVPIGNPVGYTQAYILDKDANLLPVGVEGEICLSGLSVAKGYFNNPELTAKKFVPNPFVPGLVMYRTGDTGKWLPDGQLAFTGRMDDQVKVRGFRIEPGEIQYQIEKVTGVEQAVVTMQELNGEQAIVAYWKGDMALDSVVIATTLKQCLPGYMLPSCYIRLEAIPYNSNGKVDKKKLPAPQHGAAETIVLPADEWQQVLYDCWQKVLGTGDFGITHNFFQLGGHSLKAARLRTLIAKETSRELTLNEIFLAPTIAQQATLLQEKTQHRRQVIARAGEAADYPLSFTQERLWVLTGFEEASRAYHMPAAFRVQGAINHTTLEAAFRMVMAKHESLRTVFRKGTHGPVQVILPAADIRFAINIYEQPLQTKAEQEAFLRKQWQRAFDLEQGPLLRCLLLITPETTILSFCMHHIISDGWSIGVLYKDVAAAYRQLEENDATSLPLPDVQYRDFAVWQRAHLTDEVLQQQLLYWKEAVFGNEIIPLELPADFHRPAVKTYNGATYRQLFTKEDTRLLQETALKHDVSLFMKLMAAVSVLLKKTANQEDITIGTPVAGRDQMQLYDQIGFFVNTLPLRMKVTGSLSYSTLLAQWRSHILQAFDHQYFPFELLVEALQPRRDLSHSPLFDVMVVLQEATGISGSATTFSDGVVLEQLHLDAGVTKYDLTFSFEVKEEQLLLELEYNTDLFVEATVARFVGYLQKIIHTTCLAPDILIKDIAVSGQRELQLICDKADQTAVGYRKDETIVSLFRRMVAAYPDNIALKVKDNSISYQALDESSGKLARLLKEQYEVASQELVALHMDRSEWMLVAILGVLKAGAAYVPIDPAYPAARIRYIVSDAGSRLLLYDILPVHALPDDVLLVDVARQPDETLTPYAAAVQPEDLAYVIYTSGTTGHPKGVLIEHRQVNRLFFNDENIFDFTEKDSWSLFHSYCFDFSVWEMYGALLNGGRLVMVPKETAQDALLCYDFLKAEKITVLNQTPTAFRSLLLLNGQRLAQEDLRVRYVIFGGEALMPELLAPWKKVCSECRLINMYGITETTVHVTWKEITDEAIALNKSNIGIPIPTLSCYVLDQDLTLCPVQTIGELCVGGAGVARGYHNRPELSREKFVPHPFKPDERIYRSGDFARILSNGDIEYIGRKDEQVKIRGHRIEMAEITSALLALDEVKDAVVLAKKSAGDAYELMAYIIPAASADVPAASWRGLLENRLPAYMIPTCFFLLEAFPLTANGKLDQQALPASLQATTIGSTYIAPRNEIDRQIIDIWKEVLDREVIGLRDDFFDLGGHSLKAARVILKIQEIYGVKIDLKNLFISPTVEHLSNFVETMKWMEDESNKAEENQEELIL</sequence>
<dbReference type="SUPFAM" id="SSF52777">
    <property type="entry name" value="CoA-dependent acyltransferases"/>
    <property type="match status" value="4"/>
</dbReference>
<dbReference type="InterPro" id="IPR020845">
    <property type="entry name" value="AMP-binding_CS"/>
</dbReference>
<dbReference type="Proteomes" id="UP001207742">
    <property type="component" value="Unassembled WGS sequence"/>
</dbReference>
<organism evidence="5 6">
    <name type="scientific">Chitinophaga nivalis</name>
    <dbReference type="NCBI Taxonomy" id="2991709"/>
    <lineage>
        <taxon>Bacteria</taxon>
        <taxon>Pseudomonadati</taxon>
        <taxon>Bacteroidota</taxon>
        <taxon>Chitinophagia</taxon>
        <taxon>Chitinophagales</taxon>
        <taxon>Chitinophagaceae</taxon>
        <taxon>Chitinophaga</taxon>
    </lineage>
</organism>
<evidence type="ECO:0000256" key="3">
    <source>
        <dbReference type="ARBA" id="ARBA00022553"/>
    </source>
</evidence>
<dbReference type="EMBL" id="JAPDNS010000001">
    <property type="protein sequence ID" value="MCW3484382.1"/>
    <property type="molecule type" value="Genomic_DNA"/>
</dbReference>
<dbReference type="PROSITE" id="PS00012">
    <property type="entry name" value="PHOSPHOPANTETHEINE"/>
    <property type="match status" value="1"/>
</dbReference>
<keyword evidence="3" id="KW-0597">Phosphoprotein</keyword>
<dbReference type="InterPro" id="IPR001242">
    <property type="entry name" value="Condensation_dom"/>
</dbReference>
<dbReference type="InterPro" id="IPR000873">
    <property type="entry name" value="AMP-dep_synth/lig_dom"/>
</dbReference>
<evidence type="ECO:0000256" key="1">
    <source>
        <dbReference type="ARBA" id="ARBA00001957"/>
    </source>
</evidence>
<dbReference type="SMART" id="SM00823">
    <property type="entry name" value="PKS_PP"/>
    <property type="match status" value="1"/>
</dbReference>
<dbReference type="Gene3D" id="3.30.559.10">
    <property type="entry name" value="Chloramphenicol acetyltransferase-like domain"/>
    <property type="match status" value="2"/>
</dbReference>
<dbReference type="Pfam" id="PF00668">
    <property type="entry name" value="Condensation"/>
    <property type="match status" value="2"/>
</dbReference>
<dbReference type="PANTHER" id="PTHR45527:SF14">
    <property type="entry name" value="PLIPASTATIN SYNTHASE SUBUNIT B"/>
    <property type="match status" value="1"/>
</dbReference>
<keyword evidence="2" id="KW-0596">Phosphopantetheine</keyword>
<evidence type="ECO:0000313" key="5">
    <source>
        <dbReference type="EMBL" id="MCW3484382.1"/>
    </source>
</evidence>
<dbReference type="InterPro" id="IPR044894">
    <property type="entry name" value="TubC_N_sf"/>
</dbReference>
<dbReference type="CDD" id="cd19531">
    <property type="entry name" value="LCL_NRPS-like"/>
    <property type="match status" value="2"/>
</dbReference>
<dbReference type="Pfam" id="PF00501">
    <property type="entry name" value="AMP-binding"/>
    <property type="match status" value="2"/>
</dbReference>
<dbReference type="PROSITE" id="PS50075">
    <property type="entry name" value="CARRIER"/>
    <property type="match status" value="2"/>
</dbReference>
<name>A0ABT3IK90_9BACT</name>
<dbReference type="SUPFAM" id="SSF47336">
    <property type="entry name" value="ACP-like"/>
    <property type="match status" value="2"/>
</dbReference>
<comment type="caution">
    <text evidence="5">The sequence shown here is derived from an EMBL/GenBank/DDBJ whole genome shotgun (WGS) entry which is preliminary data.</text>
</comment>
<dbReference type="InterPro" id="IPR006162">
    <property type="entry name" value="Ppantetheine_attach_site"/>
</dbReference>
<dbReference type="CDD" id="cd17643">
    <property type="entry name" value="A_NRPS_Cytc1-like"/>
    <property type="match status" value="1"/>
</dbReference>
<dbReference type="NCBIfam" id="TIGR01733">
    <property type="entry name" value="AA-adenyl-dom"/>
    <property type="match status" value="2"/>
</dbReference>
<dbReference type="SUPFAM" id="SSF56801">
    <property type="entry name" value="Acetyl-CoA synthetase-like"/>
    <property type="match status" value="2"/>
</dbReference>
<gene>
    <name evidence="5" type="ORF">OL497_10785</name>
</gene>
<dbReference type="InterPro" id="IPR042099">
    <property type="entry name" value="ANL_N_sf"/>
</dbReference>